<evidence type="ECO:0008006" key="3">
    <source>
        <dbReference type="Google" id="ProtNLM"/>
    </source>
</evidence>
<organism evidence="1 2">
    <name type="scientific">Pedobacter yonginense</name>
    <dbReference type="NCBI Taxonomy" id="651869"/>
    <lineage>
        <taxon>Bacteria</taxon>
        <taxon>Pseudomonadati</taxon>
        <taxon>Bacteroidota</taxon>
        <taxon>Sphingobacteriia</taxon>
        <taxon>Sphingobacteriales</taxon>
        <taxon>Sphingobacteriaceae</taxon>
        <taxon>Pedobacter</taxon>
    </lineage>
</organism>
<reference evidence="1 2" key="1">
    <citation type="submission" date="2018-05" db="EMBL/GenBank/DDBJ databases">
        <title>Pedobacter paludis sp. nov., isolated from wetland soil.</title>
        <authorList>
            <person name="Zhang Y."/>
            <person name="Wang G."/>
        </authorList>
    </citation>
    <scope>NUCLEOTIDE SEQUENCE [LARGE SCALE GENOMIC DNA]</scope>
    <source>
        <strain evidence="1 2">KCTC22721</strain>
    </source>
</reference>
<dbReference type="EMBL" id="QGNZ01000001">
    <property type="protein sequence ID" value="PWS28922.1"/>
    <property type="molecule type" value="Genomic_DNA"/>
</dbReference>
<evidence type="ECO:0000313" key="1">
    <source>
        <dbReference type="EMBL" id="PWS28922.1"/>
    </source>
</evidence>
<proteinExistence type="predicted"/>
<keyword evidence="2" id="KW-1185">Reference proteome</keyword>
<sequence length="86" mass="9881">MDSKLTLSFNQDVVKQAKKYAADNNISLSRLIEHLLIQVTSSNHKSLEDYPISDWVNMVAEGEIEYKKTVKSARKKSKDEFFSSKK</sequence>
<accession>A0A317ER12</accession>
<dbReference type="AlphaFoldDB" id="A0A317ER12"/>
<comment type="caution">
    <text evidence="1">The sequence shown here is derived from an EMBL/GenBank/DDBJ whole genome shotgun (WGS) entry which is preliminary data.</text>
</comment>
<protein>
    <recommendedName>
        <fullName evidence="3">Antitoxin</fullName>
    </recommendedName>
</protein>
<dbReference type="InterPro" id="IPR045944">
    <property type="entry name" value="DUF6364"/>
</dbReference>
<dbReference type="Proteomes" id="UP000245379">
    <property type="component" value="Unassembled WGS sequence"/>
</dbReference>
<dbReference type="OrthoDB" id="6198066at2"/>
<name>A0A317ER12_9SPHI</name>
<dbReference type="Pfam" id="PF19891">
    <property type="entry name" value="DUF6364"/>
    <property type="match status" value="1"/>
</dbReference>
<dbReference type="RefSeq" id="WP_109924352.1">
    <property type="nucleotide sequence ID" value="NZ_QGNZ01000001.1"/>
</dbReference>
<gene>
    <name evidence="1" type="ORF">DHW03_03550</name>
</gene>
<evidence type="ECO:0000313" key="2">
    <source>
        <dbReference type="Proteomes" id="UP000245379"/>
    </source>
</evidence>